<reference evidence="1" key="1">
    <citation type="submission" date="2019-03" db="EMBL/GenBank/DDBJ databases">
        <title>Single cell metagenomics reveals metabolic interactions within the superorganism composed of flagellate Streblomastix strix and complex community of Bacteroidetes bacteria on its surface.</title>
        <authorList>
            <person name="Treitli S.C."/>
            <person name="Kolisko M."/>
            <person name="Husnik F."/>
            <person name="Keeling P."/>
            <person name="Hampl V."/>
        </authorList>
    </citation>
    <scope>NUCLEOTIDE SEQUENCE</scope>
    <source>
        <strain evidence="1">STM</strain>
    </source>
</reference>
<proteinExistence type="predicted"/>
<name>A0A5J4Q2F7_9ZZZZ</name>
<sequence>IIDDHTEVINPMKASETALKIMYYGK</sequence>
<organism evidence="1">
    <name type="scientific">termite gut metagenome</name>
    <dbReference type="NCBI Taxonomy" id="433724"/>
    <lineage>
        <taxon>unclassified sequences</taxon>
        <taxon>metagenomes</taxon>
        <taxon>organismal metagenomes</taxon>
    </lineage>
</organism>
<accession>A0A5J4Q2F7</accession>
<dbReference type="AlphaFoldDB" id="A0A5J4Q2F7"/>
<protein>
    <submittedName>
        <fullName evidence="1">Uncharacterized protein</fullName>
    </submittedName>
</protein>
<dbReference type="EMBL" id="SNRY01005518">
    <property type="protein sequence ID" value="KAA6314753.1"/>
    <property type="molecule type" value="Genomic_DNA"/>
</dbReference>
<evidence type="ECO:0000313" key="1">
    <source>
        <dbReference type="EMBL" id="KAA6314753.1"/>
    </source>
</evidence>
<gene>
    <name evidence="1" type="ORF">EZS27_034677</name>
</gene>
<feature type="non-terminal residue" evidence="1">
    <location>
        <position position="1"/>
    </location>
</feature>
<comment type="caution">
    <text evidence="1">The sequence shown here is derived from an EMBL/GenBank/DDBJ whole genome shotgun (WGS) entry which is preliminary data.</text>
</comment>